<dbReference type="AlphaFoldDB" id="A0A392PM10"/>
<dbReference type="GO" id="GO:0046872">
    <property type="term" value="F:metal ion binding"/>
    <property type="evidence" value="ECO:0007669"/>
    <property type="project" value="UniProtKB-KW"/>
</dbReference>
<dbReference type="InterPro" id="IPR004808">
    <property type="entry name" value="AP_endonuc_1"/>
</dbReference>
<dbReference type="EMBL" id="LXQA010084542">
    <property type="protein sequence ID" value="MCI12529.1"/>
    <property type="molecule type" value="Genomic_DNA"/>
</dbReference>
<dbReference type="Pfam" id="PF03372">
    <property type="entry name" value="Exo_endo_phos"/>
    <property type="match status" value="1"/>
</dbReference>
<feature type="binding site" evidence="5">
    <location>
        <position position="7"/>
    </location>
    <ligand>
        <name>Mg(2+)</name>
        <dbReference type="ChEBI" id="CHEBI:18420"/>
        <label>1</label>
    </ligand>
</feature>
<dbReference type="Proteomes" id="UP000265520">
    <property type="component" value="Unassembled WGS sequence"/>
</dbReference>
<evidence type="ECO:0000256" key="1">
    <source>
        <dbReference type="ARBA" id="ARBA00007092"/>
    </source>
</evidence>
<keyword evidence="4 5" id="KW-0460">Magnesium</keyword>
<evidence type="ECO:0000313" key="7">
    <source>
        <dbReference type="EMBL" id="MCI12529.1"/>
    </source>
</evidence>
<dbReference type="GO" id="GO:0003906">
    <property type="term" value="F:DNA-(apurinic or apyrimidinic site) endonuclease activity"/>
    <property type="evidence" value="ECO:0007669"/>
    <property type="project" value="TreeGrafter"/>
</dbReference>
<keyword evidence="8" id="KW-1185">Reference proteome</keyword>
<dbReference type="SUPFAM" id="SSF56219">
    <property type="entry name" value="DNase I-like"/>
    <property type="match status" value="1"/>
</dbReference>
<keyword evidence="7" id="KW-0269">Exonuclease</keyword>
<name>A0A392PM10_9FABA</name>
<sequence>MRVCTWNVRGLGGRVKKKKVKELIFREKVDVFAIQESKVGSVDKKLCARLWGGDNVNWRCAPAIGRSGGLITMWDASMGTLEDSFQGQGYLGVVLFWGASKVKCVIINVYAPCLLQAKKALWVDLLVALKVYGTNHICMLGDFNSIRSDEERKGVRGGVSWSEDSRLFNVMLDNSGLVDLPLLGRKFTWVQPNGS</sequence>
<dbReference type="GO" id="GO:0008081">
    <property type="term" value="F:phosphoric diester hydrolase activity"/>
    <property type="evidence" value="ECO:0007669"/>
    <property type="project" value="TreeGrafter"/>
</dbReference>
<feature type="domain" description="Endonuclease/exonuclease/phosphatase" evidence="6">
    <location>
        <begin position="4"/>
        <end position="162"/>
    </location>
</feature>
<keyword evidence="2 5" id="KW-0479">Metal-binding</keyword>
<dbReference type="PANTHER" id="PTHR22748:SF11">
    <property type="entry name" value="OS07G0184032 PROTEIN"/>
    <property type="match status" value="1"/>
</dbReference>
<evidence type="ECO:0000256" key="3">
    <source>
        <dbReference type="ARBA" id="ARBA00022801"/>
    </source>
</evidence>
<feature type="non-terminal residue" evidence="7">
    <location>
        <position position="195"/>
    </location>
</feature>
<keyword evidence="3" id="KW-0378">Hydrolase</keyword>
<evidence type="ECO:0000313" key="8">
    <source>
        <dbReference type="Proteomes" id="UP000265520"/>
    </source>
</evidence>
<dbReference type="InterPro" id="IPR036691">
    <property type="entry name" value="Endo/exonu/phosph_ase_sf"/>
</dbReference>
<dbReference type="Gene3D" id="3.60.10.10">
    <property type="entry name" value="Endonuclease/exonuclease/phosphatase"/>
    <property type="match status" value="1"/>
</dbReference>
<feature type="binding site" evidence="5">
    <location>
        <position position="36"/>
    </location>
    <ligand>
        <name>Mg(2+)</name>
        <dbReference type="ChEBI" id="CHEBI:18420"/>
        <label>1</label>
    </ligand>
</feature>
<comment type="similarity">
    <text evidence="1">Belongs to the DNA repair enzymes AP/ExoA family.</text>
</comment>
<accession>A0A392PM10</accession>
<dbReference type="GO" id="GO:0008311">
    <property type="term" value="F:double-stranded DNA 3'-5' DNA exonuclease activity"/>
    <property type="evidence" value="ECO:0007669"/>
    <property type="project" value="TreeGrafter"/>
</dbReference>
<proteinExistence type="inferred from homology"/>
<comment type="caution">
    <text evidence="7">The sequence shown here is derived from an EMBL/GenBank/DDBJ whole genome shotgun (WGS) entry which is preliminary data.</text>
</comment>
<evidence type="ECO:0000256" key="4">
    <source>
        <dbReference type="ARBA" id="ARBA00022842"/>
    </source>
</evidence>
<keyword evidence="7" id="KW-0255">Endonuclease</keyword>
<evidence type="ECO:0000259" key="6">
    <source>
        <dbReference type="Pfam" id="PF03372"/>
    </source>
</evidence>
<evidence type="ECO:0000256" key="2">
    <source>
        <dbReference type="ARBA" id="ARBA00022723"/>
    </source>
</evidence>
<reference evidence="7 8" key="1">
    <citation type="journal article" date="2018" name="Front. Plant Sci.">
        <title>Red Clover (Trifolium pratense) and Zigzag Clover (T. medium) - A Picture of Genomic Similarities and Differences.</title>
        <authorList>
            <person name="Dluhosova J."/>
            <person name="Istvanek J."/>
            <person name="Nedelnik J."/>
            <person name="Repkova J."/>
        </authorList>
    </citation>
    <scope>NUCLEOTIDE SEQUENCE [LARGE SCALE GENOMIC DNA]</scope>
    <source>
        <strain evidence="8">cv. 10/8</strain>
        <tissue evidence="7">Leaf</tissue>
    </source>
</reference>
<keyword evidence="5" id="KW-0464">Manganese</keyword>
<evidence type="ECO:0000256" key="5">
    <source>
        <dbReference type="PIRSR" id="PIRSR604808-2"/>
    </source>
</evidence>
<organism evidence="7 8">
    <name type="scientific">Trifolium medium</name>
    <dbReference type="NCBI Taxonomy" id="97028"/>
    <lineage>
        <taxon>Eukaryota</taxon>
        <taxon>Viridiplantae</taxon>
        <taxon>Streptophyta</taxon>
        <taxon>Embryophyta</taxon>
        <taxon>Tracheophyta</taxon>
        <taxon>Spermatophyta</taxon>
        <taxon>Magnoliopsida</taxon>
        <taxon>eudicotyledons</taxon>
        <taxon>Gunneridae</taxon>
        <taxon>Pentapetalae</taxon>
        <taxon>rosids</taxon>
        <taxon>fabids</taxon>
        <taxon>Fabales</taxon>
        <taxon>Fabaceae</taxon>
        <taxon>Papilionoideae</taxon>
        <taxon>50 kb inversion clade</taxon>
        <taxon>NPAAA clade</taxon>
        <taxon>Hologalegina</taxon>
        <taxon>IRL clade</taxon>
        <taxon>Trifolieae</taxon>
        <taxon>Trifolium</taxon>
    </lineage>
</organism>
<dbReference type="GO" id="GO:0005634">
    <property type="term" value="C:nucleus"/>
    <property type="evidence" value="ECO:0007669"/>
    <property type="project" value="TreeGrafter"/>
</dbReference>
<dbReference type="GO" id="GO:0006284">
    <property type="term" value="P:base-excision repair"/>
    <property type="evidence" value="ECO:0007669"/>
    <property type="project" value="TreeGrafter"/>
</dbReference>
<dbReference type="PANTHER" id="PTHR22748">
    <property type="entry name" value="AP ENDONUCLEASE"/>
    <property type="match status" value="1"/>
</dbReference>
<comment type="cofactor">
    <cofactor evidence="5">
        <name>Mg(2+)</name>
        <dbReference type="ChEBI" id="CHEBI:18420"/>
    </cofactor>
    <cofactor evidence="5">
        <name>Mn(2+)</name>
        <dbReference type="ChEBI" id="CHEBI:29035"/>
    </cofactor>
    <text evidence="5">Probably binds two magnesium or manganese ions per subunit.</text>
</comment>
<keyword evidence="7" id="KW-0540">Nuclease</keyword>
<protein>
    <submittedName>
        <fullName evidence="7">Endonuclease/exonuclease/phosphatase family protein</fullName>
    </submittedName>
</protein>
<dbReference type="InterPro" id="IPR005135">
    <property type="entry name" value="Endo/exonuclease/phosphatase"/>
</dbReference>